<keyword evidence="4" id="KW-1185">Reference proteome</keyword>
<name>A0A1G7RPB2_9ACTN</name>
<feature type="domain" description="Thioesterase" evidence="2">
    <location>
        <begin position="118"/>
        <end position="179"/>
    </location>
</feature>
<feature type="region of interest" description="Disordered" evidence="1">
    <location>
        <begin position="215"/>
        <end position="236"/>
    </location>
</feature>
<dbReference type="AlphaFoldDB" id="A0A1G7RPB2"/>
<gene>
    <name evidence="3" type="ORF">SAMN05660662_0390</name>
</gene>
<sequence length="236" mass="24404">MTSNDSGAAPDAELMTATTDLGDALRELIEASVTTTAPTGEVAAAAELVRAAIARIDGNPRPAAQLPRLDDPSEGRRVFNPVTGIAHPLAPPLVVRAEGDGVVAEVTLGLAYEGPPTFVHGGMSALFMDQMLGSAAGAAGLWGMTAHLELDYRGPLPLQTPLVLRARVESHEGRKANISGTIALASAPEKVLVEARGLFVLPRPEKQAAYFGAVTDASGNHAPPRRPGDATALRLA</sequence>
<reference evidence="4" key="1">
    <citation type="submission" date="2016-10" db="EMBL/GenBank/DDBJ databases">
        <authorList>
            <person name="Varghese N."/>
            <person name="Submissions S."/>
        </authorList>
    </citation>
    <scope>NUCLEOTIDE SEQUENCE [LARGE SCALE GENOMIC DNA]</scope>
    <source>
        <strain evidence="4">DSM 44268</strain>
    </source>
</reference>
<dbReference type="Pfam" id="PF03061">
    <property type="entry name" value="4HBT"/>
    <property type="match status" value="1"/>
</dbReference>
<dbReference type="InterPro" id="IPR029069">
    <property type="entry name" value="HotDog_dom_sf"/>
</dbReference>
<dbReference type="Proteomes" id="UP000199406">
    <property type="component" value="Unassembled WGS sequence"/>
</dbReference>
<dbReference type="Gene3D" id="3.10.129.10">
    <property type="entry name" value="Hotdog Thioesterase"/>
    <property type="match status" value="1"/>
</dbReference>
<evidence type="ECO:0000259" key="2">
    <source>
        <dbReference type="Pfam" id="PF03061"/>
    </source>
</evidence>
<dbReference type="InterPro" id="IPR006683">
    <property type="entry name" value="Thioestr_dom"/>
</dbReference>
<evidence type="ECO:0000256" key="1">
    <source>
        <dbReference type="SAM" id="MobiDB-lite"/>
    </source>
</evidence>
<organism evidence="3 4">
    <name type="scientific">Blastococcus aurantiacus</name>
    <dbReference type="NCBI Taxonomy" id="1550231"/>
    <lineage>
        <taxon>Bacteria</taxon>
        <taxon>Bacillati</taxon>
        <taxon>Actinomycetota</taxon>
        <taxon>Actinomycetes</taxon>
        <taxon>Geodermatophilales</taxon>
        <taxon>Geodermatophilaceae</taxon>
        <taxon>Blastococcus</taxon>
    </lineage>
</organism>
<accession>A0A1G7RPB2</accession>
<dbReference type="SUPFAM" id="SSF54637">
    <property type="entry name" value="Thioesterase/thiol ester dehydrase-isomerase"/>
    <property type="match status" value="1"/>
</dbReference>
<dbReference type="RefSeq" id="WP_255362621.1">
    <property type="nucleotide sequence ID" value="NZ_FNBT01000012.1"/>
</dbReference>
<dbReference type="PANTHER" id="PTHR47260:SF1">
    <property type="entry name" value="UPF0644 PROTEIN PB2B4.06"/>
    <property type="match status" value="1"/>
</dbReference>
<dbReference type="STRING" id="1550231.SAMN05660662_0390"/>
<evidence type="ECO:0000313" key="4">
    <source>
        <dbReference type="Proteomes" id="UP000199406"/>
    </source>
</evidence>
<proteinExistence type="predicted"/>
<dbReference type="PANTHER" id="PTHR47260">
    <property type="entry name" value="UPF0644 PROTEIN PB2B4.06"/>
    <property type="match status" value="1"/>
</dbReference>
<dbReference type="CDD" id="cd03443">
    <property type="entry name" value="PaaI_thioesterase"/>
    <property type="match status" value="1"/>
</dbReference>
<protein>
    <submittedName>
        <fullName evidence="3">Thioesterase superfamily protein</fullName>
    </submittedName>
</protein>
<evidence type="ECO:0000313" key="3">
    <source>
        <dbReference type="EMBL" id="SDG12019.1"/>
    </source>
</evidence>
<dbReference type="InterPro" id="IPR052061">
    <property type="entry name" value="PTE-AB_protein"/>
</dbReference>
<dbReference type="EMBL" id="FNBT01000012">
    <property type="protein sequence ID" value="SDG12019.1"/>
    <property type="molecule type" value="Genomic_DNA"/>
</dbReference>